<gene>
    <name evidence="3" type="ORF">C6Y08_15080</name>
    <name evidence="4" type="ORF">D6U18_16250</name>
    <name evidence="1" type="ORF">RI536_14780</name>
    <name evidence="2" type="ORF">RI555_09630</name>
</gene>
<reference evidence="2" key="3">
    <citation type="submission" date="2023-08" db="EMBL/GenBank/DDBJ databases">
        <authorList>
            <person name="Page C.A."/>
            <person name="Perez-Diaz I.M."/>
        </authorList>
    </citation>
    <scope>NUCLEOTIDE SEQUENCE</scope>
    <source>
        <strain evidence="2">1.8.9</strain>
        <strain evidence="1">7.8.46</strain>
    </source>
</reference>
<dbReference type="EMBL" id="PVOB01000278">
    <property type="protein sequence ID" value="PRO91429.1"/>
    <property type="molecule type" value="Genomic_DNA"/>
</dbReference>
<dbReference type="EMBL" id="RDCJ01000117">
    <property type="protein sequence ID" value="RMW42884.1"/>
    <property type="molecule type" value="Genomic_DNA"/>
</dbReference>
<evidence type="ECO:0000313" key="5">
    <source>
        <dbReference type="Proteomes" id="UP000238378"/>
    </source>
</evidence>
<dbReference type="KEGG" id="lpg:BB562_09480"/>
<reference evidence="3 5" key="1">
    <citation type="submission" date="2018-03" db="EMBL/GenBank/DDBJ databases">
        <title>Draft Genome Sequences of six Lactobacillus pentosus Strains Isolated from Brines of Traditionally Fermented Spanish-Style Green Table Olives.</title>
        <authorList>
            <person name="Calero-Delgado B."/>
            <person name="Martin-Platero A.M."/>
            <person name="Perez-Pulido A.J."/>
            <person name="Benitez-Cabello A."/>
            <person name="Casimiro-Soriguer C.S."/>
            <person name="Martinez-Bueno M."/>
            <person name="Arroyo-Lopez F.N."/>
            <person name="Rodriguez-Gomez F."/>
            <person name="Bautista-Gallego J."/>
            <person name="Garrido-Fernandez A."/>
            <person name="Jimenez-Diaz R."/>
        </authorList>
    </citation>
    <scope>NUCLEOTIDE SEQUENCE [LARGE SCALE GENOMIC DNA]</scope>
    <source>
        <strain evidence="3 5">IG2</strain>
    </source>
</reference>
<reference evidence="4 6" key="2">
    <citation type="submission" date="2018-10" db="EMBL/GenBank/DDBJ databases">
        <title>Genome sequences of five Lactobacillus pentosus strains isolated from brines of traditionally fermented spanish-style green table olives and differences between them.</title>
        <authorList>
            <person name="Jimenez Diaz R."/>
        </authorList>
    </citation>
    <scope>NUCLEOTIDE SEQUENCE [LARGE SCALE GENOMIC DNA]</scope>
    <source>
        <strain evidence="4 6">IG10</strain>
    </source>
</reference>
<evidence type="ECO:0000313" key="7">
    <source>
        <dbReference type="Proteomes" id="UP001263852"/>
    </source>
</evidence>
<evidence type="ECO:0000313" key="2">
    <source>
        <dbReference type="EMBL" id="MDT7039243.1"/>
    </source>
</evidence>
<dbReference type="Proteomes" id="UP001267003">
    <property type="component" value="Unassembled WGS sequence"/>
</dbReference>
<sequence>MLIRHGISSNIYLNDTLTFIQQGRATFEFHNNLLVAQRHYRLTILAYRAFNQFYAAEKQRAEQLLD</sequence>
<dbReference type="AlphaFoldDB" id="A0A2K9I1R1"/>
<name>A0A2K9I1R1_LACPE</name>
<dbReference type="EMBL" id="JAVLAO010000001">
    <property type="protein sequence ID" value="MDT7039243.1"/>
    <property type="molecule type" value="Genomic_DNA"/>
</dbReference>
<keyword evidence="5" id="KW-1185">Reference proteome</keyword>
<proteinExistence type="predicted"/>
<dbReference type="Proteomes" id="UP000276249">
    <property type="component" value="Unassembled WGS sequence"/>
</dbReference>
<evidence type="ECO:0000313" key="1">
    <source>
        <dbReference type="EMBL" id="MDT6991327.1"/>
    </source>
</evidence>
<comment type="caution">
    <text evidence="2">The sequence shown here is derived from an EMBL/GenBank/DDBJ whole genome shotgun (WGS) entry which is preliminary data.</text>
</comment>
<evidence type="ECO:0000313" key="6">
    <source>
        <dbReference type="Proteomes" id="UP000276249"/>
    </source>
</evidence>
<dbReference type="Proteomes" id="UP001263852">
    <property type="component" value="Unassembled WGS sequence"/>
</dbReference>
<dbReference type="RefSeq" id="WP_101873605.1">
    <property type="nucleotide sequence ID" value="NZ_BOUG01000004.1"/>
</dbReference>
<dbReference type="Proteomes" id="UP000238378">
    <property type="component" value="Unassembled WGS sequence"/>
</dbReference>
<evidence type="ECO:0000313" key="3">
    <source>
        <dbReference type="EMBL" id="PRO91429.1"/>
    </source>
</evidence>
<dbReference type="EMBL" id="JAVLAQ010000002">
    <property type="protein sequence ID" value="MDT6991327.1"/>
    <property type="molecule type" value="Genomic_DNA"/>
</dbReference>
<protein>
    <submittedName>
        <fullName evidence="2">Uncharacterized protein</fullName>
    </submittedName>
</protein>
<accession>A0A2K9I1R1</accession>
<organism evidence="2 7">
    <name type="scientific">Lactiplantibacillus pentosus</name>
    <name type="common">Lactobacillus pentosus</name>
    <dbReference type="NCBI Taxonomy" id="1589"/>
    <lineage>
        <taxon>Bacteria</taxon>
        <taxon>Bacillati</taxon>
        <taxon>Bacillota</taxon>
        <taxon>Bacilli</taxon>
        <taxon>Lactobacillales</taxon>
        <taxon>Lactobacillaceae</taxon>
        <taxon>Lactiplantibacillus</taxon>
    </lineage>
</organism>
<evidence type="ECO:0000313" key="4">
    <source>
        <dbReference type="EMBL" id="RMW42884.1"/>
    </source>
</evidence>